<feature type="non-terminal residue" evidence="1">
    <location>
        <position position="1"/>
    </location>
</feature>
<name>A0A0K2UV78_LEPSM</name>
<reference evidence="1" key="1">
    <citation type="submission" date="2014-05" db="EMBL/GenBank/DDBJ databases">
        <authorList>
            <person name="Chronopoulou M."/>
        </authorList>
    </citation>
    <scope>NUCLEOTIDE SEQUENCE</scope>
    <source>
        <tissue evidence="1">Whole organism</tissue>
    </source>
</reference>
<sequence length="93" mass="10545">SFFLQFPTVDSELTNNLTSCDEEVRLILTFNFISVPEDEEEEEDVDVEEEGFVRFSSSFSVDSFERGEVSDSGSLSDLLEDSSVTRFTGKLRQ</sequence>
<dbReference type="AlphaFoldDB" id="A0A0K2UV78"/>
<accession>A0A0K2UV78</accession>
<protein>
    <submittedName>
        <fullName evidence="1">Uncharacterized protein</fullName>
    </submittedName>
</protein>
<dbReference type="EMBL" id="HACA01024604">
    <property type="protein sequence ID" value="CDW41965.1"/>
    <property type="molecule type" value="Transcribed_RNA"/>
</dbReference>
<organism evidence="1">
    <name type="scientific">Lepeophtheirus salmonis</name>
    <name type="common">Salmon louse</name>
    <name type="synonym">Caligus salmonis</name>
    <dbReference type="NCBI Taxonomy" id="72036"/>
    <lineage>
        <taxon>Eukaryota</taxon>
        <taxon>Metazoa</taxon>
        <taxon>Ecdysozoa</taxon>
        <taxon>Arthropoda</taxon>
        <taxon>Crustacea</taxon>
        <taxon>Multicrustacea</taxon>
        <taxon>Hexanauplia</taxon>
        <taxon>Copepoda</taxon>
        <taxon>Siphonostomatoida</taxon>
        <taxon>Caligidae</taxon>
        <taxon>Lepeophtheirus</taxon>
    </lineage>
</organism>
<evidence type="ECO:0000313" key="1">
    <source>
        <dbReference type="EMBL" id="CDW41965.1"/>
    </source>
</evidence>
<proteinExistence type="predicted"/>